<keyword evidence="4" id="KW-1185">Reference proteome</keyword>
<sequence length="929" mass="102508">MRGVREARTRRLSPESLCTLETEKGSGGLLVVYASVRGYSNPFRVLIDAGASKAFARRQTVARNGDKFANTLLVPRMVEMTEESEVVVDTSGVANTASHDASEARNAPLREASHVDNMEPRDGIRHEIDLVSGTKYCVIRQWLLPREQCEVIDAFFAANAKAGGAGGEIPALDANLLRSEAEREVASGSRLQQAEQCDGAGTDTDPTEGRVVKQHGRLHAVQRAGFSRRILPDPHEGESYPSYGSEHPKRDALGLVGDATRLSNAQRRLIAWSHNCFDLCVRSRRRTLTTSSSIAVPRKERRLSRCIWSTSVECWRMRANKLYANIDKCAFAVEEINVLGCFVSSARVRGDPDKVKAIAAWPTPGPKRTFGSCRAELPCPRQGAPGYEVWAREVPSASSGLKALRDLHGPRVLAEYHELAASVAADGTMAVILRGFDILLEAHDAPIGGHLCREKTFLAISETFRWAHMYKWVSNYVKTCETCQRVKPAGHASASLQSLPVPSDCWKSMSLDFVFGLPADDRCNTGILVFVCRLSKMVHLAPVPETVRGEQAARLFLENVFRYHGLPETIVSDRDPRFTATFWQTLFRLLEPWLTMSTADHSQTDGQTERVNRVLEDTLRSVCAEMPHAWAERLPMVGFAHNNAVHASTGFTPFYLNGLQVRPTSLRKQLSTFIDNRLCVISRVRHAMANAQDKLKEYSDCHGRGNLNVFYGGTYPYSTLGTYHSNTVSSVGSNKLKHRFIGPFTVLGKSTYLSQRRPTRYHDSQGQNPVAEAEGSHEEERLGFRRRALLRLGRLGPYDWEYHTAAAPDVSVEPGGLREDGEPPDRGSQRLTPARDGQHDYGGLAPRGADPQSGGEDPPGRRACPSERQPGRQGQGRAQSQERTHARGEDGSPPVATQRVVLEAPTRASEQQPSTTTARKTSEADTGAS</sequence>
<dbReference type="Proteomes" id="UP001165083">
    <property type="component" value="Unassembled WGS sequence"/>
</dbReference>
<evidence type="ECO:0000256" key="1">
    <source>
        <dbReference type="SAM" id="MobiDB-lite"/>
    </source>
</evidence>
<dbReference type="InterPro" id="IPR036397">
    <property type="entry name" value="RNaseH_sf"/>
</dbReference>
<dbReference type="InterPro" id="IPR043502">
    <property type="entry name" value="DNA/RNA_pol_sf"/>
</dbReference>
<dbReference type="SUPFAM" id="SSF56672">
    <property type="entry name" value="DNA/RNA polymerases"/>
    <property type="match status" value="1"/>
</dbReference>
<feature type="region of interest" description="Disordered" evidence="1">
    <location>
        <begin position="183"/>
        <end position="209"/>
    </location>
</feature>
<feature type="compositionally biased region" description="Polar residues" evidence="1">
    <location>
        <begin position="908"/>
        <end position="919"/>
    </location>
</feature>
<feature type="compositionally biased region" description="Basic and acidic residues" evidence="1">
    <location>
        <begin position="880"/>
        <end position="890"/>
    </location>
</feature>
<evidence type="ECO:0000313" key="3">
    <source>
        <dbReference type="EMBL" id="GMF26570.1"/>
    </source>
</evidence>
<feature type="domain" description="Integrase catalytic" evidence="2">
    <location>
        <begin position="496"/>
        <end position="661"/>
    </location>
</feature>
<dbReference type="Pfam" id="PF17921">
    <property type="entry name" value="Integrase_H2C2"/>
    <property type="match status" value="1"/>
</dbReference>
<evidence type="ECO:0000259" key="2">
    <source>
        <dbReference type="PROSITE" id="PS50994"/>
    </source>
</evidence>
<accession>A0A9W6X199</accession>
<dbReference type="OrthoDB" id="413122at2759"/>
<feature type="compositionally biased region" description="Low complexity" evidence="1">
    <location>
        <begin position="866"/>
        <end position="879"/>
    </location>
</feature>
<dbReference type="SUPFAM" id="SSF53098">
    <property type="entry name" value="Ribonuclease H-like"/>
    <property type="match status" value="1"/>
</dbReference>
<dbReference type="GO" id="GO:0003676">
    <property type="term" value="F:nucleic acid binding"/>
    <property type="evidence" value="ECO:0007669"/>
    <property type="project" value="InterPro"/>
</dbReference>
<reference evidence="3" key="1">
    <citation type="submission" date="2023-04" db="EMBL/GenBank/DDBJ databases">
        <title>Phytophthora lilii NBRC 32176.</title>
        <authorList>
            <person name="Ichikawa N."/>
            <person name="Sato H."/>
            <person name="Tonouchi N."/>
        </authorList>
    </citation>
    <scope>NUCLEOTIDE SEQUENCE</scope>
    <source>
        <strain evidence="3">NBRC 32176</strain>
    </source>
</reference>
<comment type="caution">
    <text evidence="3">The sequence shown here is derived from an EMBL/GenBank/DDBJ whole genome shotgun (WGS) entry which is preliminary data.</text>
</comment>
<feature type="compositionally biased region" description="Basic and acidic residues" evidence="1">
    <location>
        <begin position="816"/>
        <end position="828"/>
    </location>
</feature>
<dbReference type="PROSITE" id="PS50994">
    <property type="entry name" value="INTEGRASE"/>
    <property type="match status" value="1"/>
</dbReference>
<dbReference type="InterPro" id="IPR012337">
    <property type="entry name" value="RNaseH-like_sf"/>
</dbReference>
<dbReference type="Gene3D" id="1.10.340.70">
    <property type="match status" value="1"/>
</dbReference>
<dbReference type="AlphaFoldDB" id="A0A9W6X199"/>
<evidence type="ECO:0000313" key="4">
    <source>
        <dbReference type="Proteomes" id="UP001165083"/>
    </source>
</evidence>
<organism evidence="3 4">
    <name type="scientific">Phytophthora lilii</name>
    <dbReference type="NCBI Taxonomy" id="2077276"/>
    <lineage>
        <taxon>Eukaryota</taxon>
        <taxon>Sar</taxon>
        <taxon>Stramenopiles</taxon>
        <taxon>Oomycota</taxon>
        <taxon>Peronosporomycetes</taxon>
        <taxon>Peronosporales</taxon>
        <taxon>Peronosporaceae</taxon>
        <taxon>Phytophthora</taxon>
    </lineage>
</organism>
<feature type="region of interest" description="Disordered" evidence="1">
    <location>
        <begin position="755"/>
        <end position="781"/>
    </location>
</feature>
<name>A0A9W6X199_9STRA</name>
<dbReference type="InterPro" id="IPR050951">
    <property type="entry name" value="Retrovirus_Pol_polyprotein"/>
</dbReference>
<proteinExistence type="predicted"/>
<dbReference type="InterPro" id="IPR001584">
    <property type="entry name" value="Integrase_cat-core"/>
</dbReference>
<protein>
    <submittedName>
        <fullName evidence="3">Unnamed protein product</fullName>
    </submittedName>
</protein>
<dbReference type="EMBL" id="BSXW01000615">
    <property type="protein sequence ID" value="GMF26570.1"/>
    <property type="molecule type" value="Genomic_DNA"/>
</dbReference>
<dbReference type="PANTHER" id="PTHR37984:SF5">
    <property type="entry name" value="PROTEIN NYNRIN-LIKE"/>
    <property type="match status" value="1"/>
</dbReference>
<dbReference type="InterPro" id="IPR041588">
    <property type="entry name" value="Integrase_H2C2"/>
</dbReference>
<gene>
    <name evidence="3" type="ORF">Plil01_001104900</name>
</gene>
<feature type="region of interest" description="Disordered" evidence="1">
    <location>
        <begin position="810"/>
        <end position="929"/>
    </location>
</feature>
<dbReference type="Gene3D" id="3.30.420.10">
    <property type="entry name" value="Ribonuclease H-like superfamily/Ribonuclease H"/>
    <property type="match status" value="1"/>
</dbReference>
<dbReference type="PANTHER" id="PTHR37984">
    <property type="entry name" value="PROTEIN CBG26694"/>
    <property type="match status" value="1"/>
</dbReference>
<dbReference type="GO" id="GO:0015074">
    <property type="term" value="P:DNA integration"/>
    <property type="evidence" value="ECO:0007669"/>
    <property type="project" value="InterPro"/>
</dbReference>